<keyword evidence="1" id="KW-1133">Transmembrane helix</keyword>
<keyword evidence="1" id="KW-0812">Transmembrane</keyword>
<comment type="caution">
    <text evidence="2">The sequence shown here is derived from an EMBL/GenBank/DDBJ whole genome shotgun (WGS) entry which is preliminary data.</text>
</comment>
<proteinExistence type="predicted"/>
<evidence type="ECO:0000313" key="2">
    <source>
        <dbReference type="EMBL" id="NYI43551.1"/>
    </source>
</evidence>
<name>A0A7Y9ZEK7_9ACTN</name>
<evidence type="ECO:0000256" key="1">
    <source>
        <dbReference type="SAM" id="Phobius"/>
    </source>
</evidence>
<dbReference type="AlphaFoldDB" id="A0A7Y9ZEK7"/>
<protein>
    <submittedName>
        <fullName evidence="2">Uncharacterized protein</fullName>
    </submittedName>
</protein>
<gene>
    <name evidence="2" type="ORF">BJ993_000631</name>
</gene>
<dbReference type="EMBL" id="JACBZM010000001">
    <property type="protein sequence ID" value="NYI43551.1"/>
    <property type="molecule type" value="Genomic_DNA"/>
</dbReference>
<keyword evidence="1" id="KW-0472">Membrane</keyword>
<accession>A0A7Y9ZEK7</accession>
<reference evidence="2 3" key="1">
    <citation type="submission" date="2020-07" db="EMBL/GenBank/DDBJ databases">
        <title>Sequencing the genomes of 1000 actinobacteria strains.</title>
        <authorList>
            <person name="Klenk H.-P."/>
        </authorList>
    </citation>
    <scope>NUCLEOTIDE SEQUENCE [LARGE SCALE GENOMIC DNA]</scope>
    <source>
        <strain evidence="2 3">DSM 15131</strain>
    </source>
</reference>
<feature type="transmembrane region" description="Helical" evidence="1">
    <location>
        <begin position="89"/>
        <end position="112"/>
    </location>
</feature>
<dbReference type="RefSeq" id="WP_179647703.1">
    <property type="nucleotide sequence ID" value="NZ_JACBZM010000001.1"/>
</dbReference>
<sequence>MTQASTGAVRALGAARLAVGIALLAAPRLVGRNDDPSFQLLMRTIGVRDLVIGAGTVLAPGASAVHWGRSALASDSLDMVVGAASVPTVGAGGGAVATLAPVPFVAVGWWALRRATRPAAG</sequence>
<feature type="transmembrane region" description="Helical" evidence="1">
    <location>
        <begin position="12"/>
        <end position="30"/>
    </location>
</feature>
<evidence type="ECO:0000313" key="3">
    <source>
        <dbReference type="Proteomes" id="UP000562045"/>
    </source>
</evidence>
<organism evidence="2 3">
    <name type="scientific">Nocardioides aromaticivorans</name>
    <dbReference type="NCBI Taxonomy" id="200618"/>
    <lineage>
        <taxon>Bacteria</taxon>
        <taxon>Bacillati</taxon>
        <taxon>Actinomycetota</taxon>
        <taxon>Actinomycetes</taxon>
        <taxon>Propionibacteriales</taxon>
        <taxon>Nocardioidaceae</taxon>
        <taxon>Nocardioides</taxon>
    </lineage>
</organism>
<dbReference type="Proteomes" id="UP000562045">
    <property type="component" value="Unassembled WGS sequence"/>
</dbReference>